<dbReference type="InterPro" id="IPR032567">
    <property type="entry name" value="RTL1-rel"/>
</dbReference>
<evidence type="ECO:0000259" key="2">
    <source>
        <dbReference type="Pfam" id="PF19259"/>
    </source>
</evidence>
<keyword evidence="3" id="KW-0695">RNA-directed DNA polymerase</keyword>
<reference evidence="3" key="1">
    <citation type="journal article" date="2019" name="Sci. Rep.">
        <title>Draft genome of Tanacetum cinerariifolium, the natural source of mosquito coil.</title>
        <authorList>
            <person name="Yamashiro T."/>
            <person name="Shiraishi A."/>
            <person name="Satake H."/>
            <person name="Nakayama K."/>
        </authorList>
    </citation>
    <scope>NUCLEOTIDE SEQUENCE</scope>
</reference>
<dbReference type="Gene3D" id="2.40.70.10">
    <property type="entry name" value="Acid Proteases"/>
    <property type="match status" value="1"/>
</dbReference>
<proteinExistence type="predicted"/>
<feature type="region of interest" description="Disordered" evidence="1">
    <location>
        <begin position="211"/>
        <end position="242"/>
    </location>
</feature>
<dbReference type="PANTHER" id="PTHR15503">
    <property type="entry name" value="LDOC1 RELATED"/>
    <property type="match status" value="1"/>
</dbReference>
<accession>A0A699JY14</accession>
<gene>
    <name evidence="3" type="ORF">Tci_631634</name>
</gene>
<organism evidence="3">
    <name type="scientific">Tanacetum cinerariifolium</name>
    <name type="common">Dalmatian daisy</name>
    <name type="synonym">Chrysanthemum cinerariifolium</name>
    <dbReference type="NCBI Taxonomy" id="118510"/>
    <lineage>
        <taxon>Eukaryota</taxon>
        <taxon>Viridiplantae</taxon>
        <taxon>Streptophyta</taxon>
        <taxon>Embryophyta</taxon>
        <taxon>Tracheophyta</taxon>
        <taxon>Spermatophyta</taxon>
        <taxon>Magnoliopsida</taxon>
        <taxon>eudicotyledons</taxon>
        <taxon>Gunneridae</taxon>
        <taxon>Pentapetalae</taxon>
        <taxon>asterids</taxon>
        <taxon>campanulids</taxon>
        <taxon>Asterales</taxon>
        <taxon>Asteraceae</taxon>
        <taxon>Asteroideae</taxon>
        <taxon>Anthemideae</taxon>
        <taxon>Anthemidinae</taxon>
        <taxon>Tanacetum</taxon>
    </lineage>
</organism>
<feature type="non-terminal residue" evidence="3">
    <location>
        <position position="454"/>
    </location>
</feature>
<keyword evidence="3" id="KW-0548">Nucleotidyltransferase</keyword>
<dbReference type="AlphaFoldDB" id="A0A699JY14"/>
<dbReference type="GO" id="GO:0004190">
    <property type="term" value="F:aspartic-type endopeptidase activity"/>
    <property type="evidence" value="ECO:0007669"/>
    <property type="project" value="InterPro"/>
</dbReference>
<evidence type="ECO:0000256" key="1">
    <source>
        <dbReference type="SAM" id="MobiDB-lite"/>
    </source>
</evidence>
<dbReference type="PROSITE" id="PS00141">
    <property type="entry name" value="ASP_PROTEASE"/>
    <property type="match status" value="1"/>
</dbReference>
<name>A0A699JY14_TANCI</name>
<evidence type="ECO:0000313" key="3">
    <source>
        <dbReference type="EMBL" id="GFA59662.1"/>
    </source>
</evidence>
<protein>
    <submittedName>
        <fullName evidence="3">Reverse transcriptase domain-containing protein</fullName>
    </submittedName>
</protein>
<dbReference type="CDD" id="cd00303">
    <property type="entry name" value="retropepsin_like"/>
    <property type="match status" value="1"/>
</dbReference>
<keyword evidence="3" id="KW-0808">Transferase</keyword>
<dbReference type="InterPro" id="IPR045358">
    <property type="entry name" value="Ty3_capsid"/>
</dbReference>
<dbReference type="InterPro" id="IPR021109">
    <property type="entry name" value="Peptidase_aspartic_dom_sf"/>
</dbReference>
<dbReference type="InterPro" id="IPR001969">
    <property type="entry name" value="Aspartic_peptidase_AS"/>
</dbReference>
<feature type="domain" description="Ty3 transposon capsid-like protein" evidence="2">
    <location>
        <begin position="104"/>
        <end position="222"/>
    </location>
</feature>
<dbReference type="Pfam" id="PF08284">
    <property type="entry name" value="RVP_2"/>
    <property type="match status" value="1"/>
</dbReference>
<dbReference type="PANTHER" id="PTHR15503:SF45">
    <property type="entry name" value="RNA-DIRECTED DNA POLYMERASE HOMOLOG"/>
    <property type="match status" value="1"/>
</dbReference>
<dbReference type="GO" id="GO:0003964">
    <property type="term" value="F:RNA-directed DNA polymerase activity"/>
    <property type="evidence" value="ECO:0007669"/>
    <property type="project" value="UniProtKB-KW"/>
</dbReference>
<comment type="caution">
    <text evidence="3">The sequence shown here is derived from an EMBL/GenBank/DDBJ whole genome shotgun (WGS) entry which is preliminary data.</text>
</comment>
<sequence length="454" mass="50952">MAPVTRQGLSTLPNNTNPNNMTLESIQAMIDQALIGNFTNEDGSHSSHEDNRRNVQTARPCFYVDFIKCQPLNFKGTEGMVGLTRWIEKTETLFQISGCGPDAYSMTWEVLKKKMMDKYCPQGKIKKLEIELWNLKVKENNVPAYTERFQELTLICTKFVTGETKKIDKYASGLPDNIYESVKASKPKTLDKNIELANDLMDQKLRTYAERQTNNKRKADDSFRNNHITNNKPPKGKMSPRDCPKLKNKDGGKVNAPGWVYAVGNAKKRGNASRDPDSNVVMGMFLLNNSYASILFDTGADRSFISTAFISLIDIVPTLLGNSYDVELADCKIVGVDTIMWGCTLNFLSHPFNVDLIPVELGSFDVIIGMDWLRRCHVVIVCDEKLIFLAQISDKKEEDKSEGKQLEDVPVIRDFPEVFPKDLSGLPPARPVEFQIDLIPGAAPVAQAPYRLAP</sequence>
<dbReference type="GO" id="GO:0006508">
    <property type="term" value="P:proteolysis"/>
    <property type="evidence" value="ECO:0007669"/>
    <property type="project" value="InterPro"/>
</dbReference>
<dbReference type="SUPFAM" id="SSF50630">
    <property type="entry name" value="Acid proteases"/>
    <property type="match status" value="1"/>
</dbReference>
<dbReference type="EMBL" id="BKCJ010452211">
    <property type="protein sequence ID" value="GFA59662.1"/>
    <property type="molecule type" value="Genomic_DNA"/>
</dbReference>
<dbReference type="Pfam" id="PF19259">
    <property type="entry name" value="Ty3_capsid"/>
    <property type="match status" value="1"/>
</dbReference>